<name>A0ABY6K940_9ARAC</name>
<feature type="domain" description="PDZ" evidence="2">
    <location>
        <begin position="260"/>
        <end position="344"/>
    </location>
</feature>
<gene>
    <name evidence="3" type="ORF">LAZ67_3003113</name>
</gene>
<keyword evidence="4" id="KW-1185">Reference proteome</keyword>
<dbReference type="CDD" id="cd06673">
    <property type="entry name" value="PDZ10_MUPP1-PDZ8_PATJ-like"/>
    <property type="match status" value="1"/>
</dbReference>
<dbReference type="PANTHER" id="PTHR11324:SF16">
    <property type="entry name" value="PDZ DOMAIN-CONTAINING PROTEIN 2"/>
    <property type="match status" value="1"/>
</dbReference>
<feature type="domain" description="PDZ" evidence="2">
    <location>
        <begin position="133"/>
        <end position="203"/>
    </location>
</feature>
<dbReference type="InterPro" id="IPR001478">
    <property type="entry name" value="PDZ"/>
</dbReference>
<dbReference type="Pfam" id="PF00595">
    <property type="entry name" value="PDZ"/>
    <property type="match status" value="3"/>
</dbReference>
<accession>A0ABY6K940</accession>
<evidence type="ECO:0000256" key="1">
    <source>
        <dbReference type="SAM" id="MobiDB-lite"/>
    </source>
</evidence>
<proteinExistence type="predicted"/>
<organism evidence="3 4">
    <name type="scientific">Cordylochernes scorpioides</name>
    <dbReference type="NCBI Taxonomy" id="51811"/>
    <lineage>
        <taxon>Eukaryota</taxon>
        <taxon>Metazoa</taxon>
        <taxon>Ecdysozoa</taxon>
        <taxon>Arthropoda</taxon>
        <taxon>Chelicerata</taxon>
        <taxon>Arachnida</taxon>
        <taxon>Pseudoscorpiones</taxon>
        <taxon>Cheliferoidea</taxon>
        <taxon>Chernetidae</taxon>
        <taxon>Cordylochernes</taxon>
    </lineage>
</organism>
<dbReference type="EMBL" id="CP092865">
    <property type="protein sequence ID" value="UYV65093.1"/>
    <property type="molecule type" value="Genomic_DNA"/>
</dbReference>
<dbReference type="Gene3D" id="2.30.42.10">
    <property type="match status" value="3"/>
</dbReference>
<dbReference type="CDD" id="cd06674">
    <property type="entry name" value="PDZ11_MUPP1-PDZ9_PATJ-like"/>
    <property type="match status" value="1"/>
</dbReference>
<evidence type="ECO:0000313" key="3">
    <source>
        <dbReference type="EMBL" id="UYV65093.1"/>
    </source>
</evidence>
<dbReference type="SMART" id="SM00228">
    <property type="entry name" value="PDZ"/>
    <property type="match status" value="3"/>
</dbReference>
<protein>
    <submittedName>
        <fullName evidence="3">InaD</fullName>
    </submittedName>
</protein>
<feature type="region of interest" description="Disordered" evidence="1">
    <location>
        <begin position="1"/>
        <end position="21"/>
    </location>
</feature>
<dbReference type="SUPFAM" id="SSF50156">
    <property type="entry name" value="PDZ domain-like"/>
    <property type="match status" value="3"/>
</dbReference>
<evidence type="ECO:0000313" key="4">
    <source>
        <dbReference type="Proteomes" id="UP001235939"/>
    </source>
</evidence>
<feature type="domain" description="PDZ" evidence="2">
    <location>
        <begin position="31"/>
        <end position="123"/>
    </location>
</feature>
<reference evidence="3 4" key="1">
    <citation type="submission" date="2022-01" db="EMBL/GenBank/DDBJ databases">
        <title>A chromosomal length assembly of Cordylochernes scorpioides.</title>
        <authorList>
            <person name="Zeh D."/>
            <person name="Zeh J."/>
        </authorList>
    </citation>
    <scope>NUCLEOTIDE SEQUENCE [LARGE SCALE GENOMIC DNA]</scope>
    <source>
        <strain evidence="3">IN4F17</strain>
        <tissue evidence="3">Whole Body</tissue>
    </source>
</reference>
<dbReference type="PANTHER" id="PTHR11324">
    <property type="entry name" value="IL16-RELATED"/>
    <property type="match status" value="1"/>
</dbReference>
<sequence length="344" mass="36742">MKVSKSPVPSQDGSGDTDPLTCPIVPGKETTIQIRKEKMGLGLSIVGGIDTPLVYHLLSNIHGAIIIHEVYPDGAASLDARLHPGDQILEVNGEDLREARHETAIQVLRQTPALVQMTVYREDSEDELYDTIEVELNKKSGKGGLGLSIVGRRNGPGVFVSEVVKGGAAEADGRIMQGDLILEVNSFDMRNATQDYAASILKQVTTGKILLKLGRLKAGLRRSFTNFATTNPDDCFPEEEDVEPVITTEENVFSPGVYKTIVLSRGAETGLGFSIVGGRGSPHGDLPIFVKAVFEHGAAAEEGTLRRGDQLVAVNGQSLENLTHAEVAAMLIAAQGPVTLTVVQ</sequence>
<dbReference type="InterPro" id="IPR036034">
    <property type="entry name" value="PDZ_sf"/>
</dbReference>
<evidence type="ECO:0000259" key="2">
    <source>
        <dbReference type="PROSITE" id="PS50106"/>
    </source>
</evidence>
<dbReference type="Proteomes" id="UP001235939">
    <property type="component" value="Chromosome 03"/>
</dbReference>
<dbReference type="PROSITE" id="PS50106">
    <property type="entry name" value="PDZ"/>
    <property type="match status" value="3"/>
</dbReference>